<feature type="compositionally biased region" description="Low complexity" evidence="1">
    <location>
        <begin position="52"/>
        <end position="61"/>
    </location>
</feature>
<keyword evidence="3" id="KW-1185">Reference proteome</keyword>
<dbReference type="Proteomes" id="UP001485043">
    <property type="component" value="Unassembled WGS sequence"/>
</dbReference>
<proteinExistence type="predicted"/>
<dbReference type="EMBL" id="JALJOV010000130">
    <property type="protein sequence ID" value="KAK9866832.1"/>
    <property type="molecule type" value="Genomic_DNA"/>
</dbReference>
<organism evidence="2 3">
    <name type="scientific">Apatococcus fuscideae</name>
    <dbReference type="NCBI Taxonomy" id="2026836"/>
    <lineage>
        <taxon>Eukaryota</taxon>
        <taxon>Viridiplantae</taxon>
        <taxon>Chlorophyta</taxon>
        <taxon>core chlorophytes</taxon>
        <taxon>Trebouxiophyceae</taxon>
        <taxon>Chlorellales</taxon>
        <taxon>Chlorellaceae</taxon>
        <taxon>Apatococcus</taxon>
    </lineage>
</organism>
<protein>
    <submittedName>
        <fullName evidence="2">Uncharacterized protein</fullName>
    </submittedName>
</protein>
<evidence type="ECO:0000313" key="2">
    <source>
        <dbReference type="EMBL" id="KAK9866832.1"/>
    </source>
</evidence>
<reference evidence="2 3" key="1">
    <citation type="journal article" date="2024" name="Nat. Commun.">
        <title>Phylogenomics reveals the evolutionary origins of lichenization in chlorophyte algae.</title>
        <authorList>
            <person name="Puginier C."/>
            <person name="Libourel C."/>
            <person name="Otte J."/>
            <person name="Skaloud P."/>
            <person name="Haon M."/>
            <person name="Grisel S."/>
            <person name="Petersen M."/>
            <person name="Berrin J.G."/>
            <person name="Delaux P.M."/>
            <person name="Dal Grande F."/>
            <person name="Keller J."/>
        </authorList>
    </citation>
    <scope>NUCLEOTIDE SEQUENCE [LARGE SCALE GENOMIC DNA]</scope>
    <source>
        <strain evidence="2 3">SAG 2523</strain>
    </source>
</reference>
<name>A0AAW1TAJ1_9CHLO</name>
<comment type="caution">
    <text evidence="2">The sequence shown here is derived from an EMBL/GenBank/DDBJ whole genome shotgun (WGS) entry which is preliminary data.</text>
</comment>
<gene>
    <name evidence="2" type="ORF">WJX84_006236</name>
</gene>
<accession>A0AAW1TAJ1</accession>
<dbReference type="AlphaFoldDB" id="A0AAW1TAJ1"/>
<evidence type="ECO:0000256" key="1">
    <source>
        <dbReference type="SAM" id="MobiDB-lite"/>
    </source>
</evidence>
<evidence type="ECO:0000313" key="3">
    <source>
        <dbReference type="Proteomes" id="UP001485043"/>
    </source>
</evidence>
<feature type="region of interest" description="Disordered" evidence="1">
    <location>
        <begin position="1"/>
        <end position="92"/>
    </location>
</feature>
<sequence>MVAPTMPSEPFPGPEEWQRANAANLRTSVGPQELAEMQAESAANSKAEKTADLSGSSSRTASTDDDSDYDGPPRPEEFGDYEPTGKYPEGVGPQLVKLLPRIKAKRNFVRPAETDMPLQLYTKRVGFNDIVVMNGFSKDGPVAYHIDVKASTLGWNVFIHKGANSEAPCIMRLIKKKAIWDKNTQMVITDQQTPPTGLNTVLKHPHLCTTNTNEFEYMGRKYEWYHRRLFGDLYICYDHETRDIMALCKLRFDIKAIKQIVSAWGLRINGEIEIYEKAKPMADIIIATLMAELEWRKHQNKWFQAILMIVTSP</sequence>